<protein>
    <submittedName>
        <fullName evidence="2">Uncharacterized protein</fullName>
    </submittedName>
</protein>
<feature type="region of interest" description="Disordered" evidence="1">
    <location>
        <begin position="283"/>
        <end position="350"/>
    </location>
</feature>
<name>A0AB34KGR9_9PEZI</name>
<evidence type="ECO:0000256" key="1">
    <source>
        <dbReference type="SAM" id="MobiDB-lite"/>
    </source>
</evidence>
<sequence length="430" mass="45855">MAHPSIHDANTSGTRRPGQMSGMGSRSADSWVEISSQPSSSSLSSANDEVVTTGLRVQQTPRRRRRRVVNPGAPSTLHITTRASDAEGTSSQDEYEESESESDRVMTSSGEGPYMQSVLPRSANVQLAQANPTHGDTPHESSDDENRTAINYPIRNHETFTPQPNAFTHPPSAGNRSASQTVPGSYFPVPSTRPPPRSSPSSHRNSLTGHHLPQNILSPSYNAAAHHDEALRSSLNTLLSCAAAARNLAKPNSKAPQQQAQTAPRGNRVDPMSFRLIPESALPSQNHAQTFPQSDEPTFKPTLRRTSTSTTSTSPSPLDRITKEATRRKTSTSKSRRTSPAKKARHSQDPAAISPTLFTWVVSAGVVVVLSALSFSAGYSLGREAGLMEANGSGAGLVDVGMGREAGCAREVAGRSMGLKRSLARGAVQV</sequence>
<feature type="compositionally biased region" description="Polar residues" evidence="1">
    <location>
        <begin position="283"/>
        <end position="296"/>
    </location>
</feature>
<proteinExistence type="predicted"/>
<feature type="region of interest" description="Disordered" evidence="1">
    <location>
        <begin position="1"/>
        <end position="116"/>
    </location>
</feature>
<dbReference type="EMBL" id="JAAQHG020000041">
    <property type="protein sequence ID" value="KAL1582956.1"/>
    <property type="molecule type" value="Genomic_DNA"/>
</dbReference>
<feature type="compositionally biased region" description="Polar residues" evidence="1">
    <location>
        <begin position="77"/>
        <end position="89"/>
    </location>
</feature>
<dbReference type="AlphaFoldDB" id="A0AB34KGR9"/>
<organism evidence="2 3">
    <name type="scientific">Cladosporium halotolerans</name>
    <dbReference type="NCBI Taxonomy" id="1052096"/>
    <lineage>
        <taxon>Eukaryota</taxon>
        <taxon>Fungi</taxon>
        <taxon>Dikarya</taxon>
        <taxon>Ascomycota</taxon>
        <taxon>Pezizomycotina</taxon>
        <taxon>Dothideomycetes</taxon>
        <taxon>Dothideomycetidae</taxon>
        <taxon>Cladosporiales</taxon>
        <taxon>Cladosporiaceae</taxon>
        <taxon>Cladosporium</taxon>
    </lineage>
</organism>
<keyword evidence="3" id="KW-1185">Reference proteome</keyword>
<accession>A0AB34KGR9</accession>
<evidence type="ECO:0000313" key="3">
    <source>
        <dbReference type="Proteomes" id="UP000803884"/>
    </source>
</evidence>
<feature type="region of interest" description="Disordered" evidence="1">
    <location>
        <begin position="248"/>
        <end position="271"/>
    </location>
</feature>
<dbReference type="Proteomes" id="UP000803884">
    <property type="component" value="Unassembled WGS sequence"/>
</dbReference>
<feature type="compositionally biased region" description="Basic residues" evidence="1">
    <location>
        <begin position="328"/>
        <end position="345"/>
    </location>
</feature>
<reference evidence="2 3" key="1">
    <citation type="journal article" date="2020" name="Microbiol. Resour. Announc.">
        <title>Draft Genome Sequence of a Cladosporium Species Isolated from the Mesophotic Ascidian Didemnum maculosum.</title>
        <authorList>
            <person name="Gioti A."/>
            <person name="Siaperas R."/>
            <person name="Nikolaivits E."/>
            <person name="Le Goff G."/>
            <person name="Ouazzani J."/>
            <person name="Kotoulas G."/>
            <person name="Topakas E."/>
        </authorList>
    </citation>
    <scope>NUCLEOTIDE SEQUENCE [LARGE SCALE GENOMIC DNA]</scope>
    <source>
        <strain evidence="2 3">TM138-S3</strain>
    </source>
</reference>
<feature type="compositionally biased region" description="Polar residues" evidence="1">
    <location>
        <begin position="174"/>
        <end position="183"/>
    </location>
</feature>
<evidence type="ECO:0000313" key="2">
    <source>
        <dbReference type="EMBL" id="KAL1582956.1"/>
    </source>
</evidence>
<feature type="compositionally biased region" description="Polar residues" evidence="1">
    <location>
        <begin position="254"/>
        <end position="264"/>
    </location>
</feature>
<dbReference type="RefSeq" id="XP_069226063.1">
    <property type="nucleotide sequence ID" value="XM_069376838.1"/>
</dbReference>
<feature type="compositionally biased region" description="Low complexity" evidence="1">
    <location>
        <begin position="30"/>
        <end position="45"/>
    </location>
</feature>
<feature type="region of interest" description="Disordered" evidence="1">
    <location>
        <begin position="157"/>
        <end position="215"/>
    </location>
</feature>
<feature type="compositionally biased region" description="Low complexity" evidence="1">
    <location>
        <begin position="304"/>
        <end position="318"/>
    </location>
</feature>
<comment type="caution">
    <text evidence="2">The sequence shown here is derived from an EMBL/GenBank/DDBJ whole genome shotgun (WGS) entry which is preliminary data.</text>
</comment>
<dbReference type="GeneID" id="96009676"/>
<gene>
    <name evidence="2" type="ORF">WHR41_08234</name>
</gene>